<keyword evidence="1" id="KW-0175">Coiled coil</keyword>
<protein>
    <submittedName>
        <fullName evidence="2">Uncharacterized protein</fullName>
    </submittedName>
</protein>
<accession>A0A2N0NTF9</accession>
<evidence type="ECO:0000313" key="2">
    <source>
        <dbReference type="EMBL" id="PKB97866.1"/>
    </source>
</evidence>
<sequence length="63" mass="8037">REELERQEQERMRKEKQEREWREELERKELETKTIGDAKRKVRTREARRIRMARTIEEAKRIK</sequence>
<feature type="coiled-coil region" evidence="1">
    <location>
        <begin position="4"/>
        <end position="31"/>
    </location>
</feature>
<dbReference type="Proteomes" id="UP000232722">
    <property type="component" value="Unassembled WGS sequence"/>
</dbReference>
<dbReference type="AlphaFoldDB" id="A0A2N0NTF9"/>
<evidence type="ECO:0000256" key="1">
    <source>
        <dbReference type="SAM" id="Coils"/>
    </source>
</evidence>
<dbReference type="EMBL" id="LLXJ01002945">
    <property type="protein sequence ID" value="PKB97866.1"/>
    <property type="molecule type" value="Genomic_DNA"/>
</dbReference>
<reference evidence="2 3" key="2">
    <citation type="submission" date="2017-09" db="EMBL/GenBank/DDBJ databases">
        <title>Extensive intraspecific genome diversity in a model arbuscular mycorrhizal fungus.</title>
        <authorList>
            <person name="Chen E.C."/>
            <person name="Morin E."/>
            <person name="Beaudet D."/>
            <person name="Noel J."/>
            <person name="Ndikumana S."/>
            <person name="Charron P."/>
            <person name="St-Onge C."/>
            <person name="Giorgi J."/>
            <person name="Grigoriev I.V."/>
            <person name="Roux C."/>
            <person name="Martin F.M."/>
            <person name="Corradi N."/>
        </authorList>
    </citation>
    <scope>NUCLEOTIDE SEQUENCE [LARGE SCALE GENOMIC DNA]</scope>
    <source>
        <strain evidence="2 3">A5</strain>
    </source>
</reference>
<organism evidence="2 3">
    <name type="scientific">Rhizophagus irregularis</name>
    <dbReference type="NCBI Taxonomy" id="588596"/>
    <lineage>
        <taxon>Eukaryota</taxon>
        <taxon>Fungi</taxon>
        <taxon>Fungi incertae sedis</taxon>
        <taxon>Mucoromycota</taxon>
        <taxon>Glomeromycotina</taxon>
        <taxon>Glomeromycetes</taxon>
        <taxon>Glomerales</taxon>
        <taxon>Glomeraceae</taxon>
        <taxon>Rhizophagus</taxon>
    </lineage>
</organism>
<gene>
    <name evidence="2" type="ORF">RhiirA5_367278</name>
</gene>
<reference evidence="2 3" key="1">
    <citation type="submission" date="2016-04" db="EMBL/GenBank/DDBJ databases">
        <title>Genome analyses suggest a sexual origin of heterokaryosis in a supposedly ancient asexual fungus.</title>
        <authorList>
            <person name="Ropars J."/>
            <person name="Sedzielewska K."/>
            <person name="Noel J."/>
            <person name="Charron P."/>
            <person name="Farinelli L."/>
            <person name="Marton T."/>
            <person name="Kruger M."/>
            <person name="Pelin A."/>
            <person name="Brachmann A."/>
            <person name="Corradi N."/>
        </authorList>
    </citation>
    <scope>NUCLEOTIDE SEQUENCE [LARGE SCALE GENOMIC DNA]</scope>
    <source>
        <strain evidence="2 3">A5</strain>
    </source>
</reference>
<comment type="caution">
    <text evidence="2">The sequence shown here is derived from an EMBL/GenBank/DDBJ whole genome shotgun (WGS) entry which is preliminary data.</text>
</comment>
<name>A0A2N0NTF9_9GLOM</name>
<evidence type="ECO:0000313" key="3">
    <source>
        <dbReference type="Proteomes" id="UP000232722"/>
    </source>
</evidence>
<feature type="non-terminal residue" evidence="2">
    <location>
        <position position="1"/>
    </location>
</feature>
<proteinExistence type="predicted"/>